<evidence type="ECO:0000313" key="1">
    <source>
        <dbReference type="EMBL" id="KKU23009.1"/>
    </source>
</evidence>
<protein>
    <submittedName>
        <fullName evidence="1">Uncharacterized protein</fullName>
    </submittedName>
</protein>
<comment type="caution">
    <text evidence="1">The sequence shown here is derived from an EMBL/GenBank/DDBJ whole genome shotgun (WGS) entry which is preliminary data.</text>
</comment>
<dbReference type="AlphaFoldDB" id="A0A0G1NQR7"/>
<dbReference type="Proteomes" id="UP000034569">
    <property type="component" value="Unassembled WGS sequence"/>
</dbReference>
<organism evidence="1 2">
    <name type="scientific">Candidatus Azambacteria bacterium GW2011_GWC1_46_13</name>
    <dbReference type="NCBI Taxonomy" id="1618619"/>
    <lineage>
        <taxon>Bacteria</taxon>
        <taxon>Candidatus Azamiibacteriota</taxon>
    </lineage>
</organism>
<name>A0A0G1NQR7_9BACT</name>
<proteinExistence type="predicted"/>
<reference evidence="1 2" key="1">
    <citation type="journal article" date="2015" name="Nature">
        <title>rRNA introns, odd ribosomes, and small enigmatic genomes across a large radiation of phyla.</title>
        <authorList>
            <person name="Brown C.T."/>
            <person name="Hug L.A."/>
            <person name="Thomas B.C."/>
            <person name="Sharon I."/>
            <person name="Castelle C.J."/>
            <person name="Singh A."/>
            <person name="Wilkins M.J."/>
            <person name="Williams K.H."/>
            <person name="Banfield J.F."/>
        </authorList>
    </citation>
    <scope>NUCLEOTIDE SEQUENCE [LARGE SCALE GENOMIC DNA]</scope>
</reference>
<sequence>MTTQIQHKNLAKGGWQELSLTEQLGNVGSEISRALRWQGKDDKLFQGAIERAFELLDFTLGDPRWQKRLKEIARARELLCDAIFGGKEYKSSLENLERYFFQFALASRLRK</sequence>
<evidence type="ECO:0000313" key="2">
    <source>
        <dbReference type="Proteomes" id="UP000034569"/>
    </source>
</evidence>
<gene>
    <name evidence="1" type="ORF">UX33_C0001G0042</name>
</gene>
<dbReference type="EMBL" id="LCLU01000001">
    <property type="protein sequence ID" value="KKU23009.1"/>
    <property type="molecule type" value="Genomic_DNA"/>
</dbReference>
<accession>A0A0G1NQR7</accession>